<dbReference type="Proteomes" id="UP000735302">
    <property type="component" value="Unassembled WGS sequence"/>
</dbReference>
<feature type="transmembrane region" description="Helical" evidence="2">
    <location>
        <begin position="7"/>
        <end position="28"/>
    </location>
</feature>
<evidence type="ECO:0000256" key="2">
    <source>
        <dbReference type="SAM" id="Phobius"/>
    </source>
</evidence>
<organism evidence="3 4">
    <name type="scientific">Plakobranchus ocellatus</name>
    <dbReference type="NCBI Taxonomy" id="259542"/>
    <lineage>
        <taxon>Eukaryota</taxon>
        <taxon>Metazoa</taxon>
        <taxon>Spiralia</taxon>
        <taxon>Lophotrochozoa</taxon>
        <taxon>Mollusca</taxon>
        <taxon>Gastropoda</taxon>
        <taxon>Heterobranchia</taxon>
        <taxon>Euthyneura</taxon>
        <taxon>Panpulmonata</taxon>
        <taxon>Sacoglossa</taxon>
        <taxon>Placobranchoidea</taxon>
        <taxon>Plakobranchidae</taxon>
        <taxon>Plakobranchus</taxon>
    </lineage>
</organism>
<feature type="region of interest" description="Disordered" evidence="1">
    <location>
        <begin position="152"/>
        <end position="172"/>
    </location>
</feature>
<proteinExistence type="predicted"/>
<evidence type="ECO:0008006" key="5">
    <source>
        <dbReference type="Google" id="ProtNLM"/>
    </source>
</evidence>
<evidence type="ECO:0000313" key="3">
    <source>
        <dbReference type="EMBL" id="GFO45864.1"/>
    </source>
</evidence>
<comment type="caution">
    <text evidence="3">The sequence shown here is derived from an EMBL/GenBank/DDBJ whole genome shotgun (WGS) entry which is preliminary data.</text>
</comment>
<accession>A0AAV4DNT6</accession>
<name>A0AAV4DNT6_9GAST</name>
<evidence type="ECO:0000256" key="1">
    <source>
        <dbReference type="SAM" id="MobiDB-lite"/>
    </source>
</evidence>
<keyword evidence="2" id="KW-0812">Transmembrane</keyword>
<keyword evidence="2" id="KW-1133">Transmembrane helix</keyword>
<keyword evidence="4" id="KW-1185">Reference proteome</keyword>
<reference evidence="3 4" key="1">
    <citation type="journal article" date="2021" name="Elife">
        <title>Chloroplast acquisition without the gene transfer in kleptoplastic sea slugs, Plakobranchus ocellatus.</title>
        <authorList>
            <person name="Maeda T."/>
            <person name="Takahashi S."/>
            <person name="Yoshida T."/>
            <person name="Shimamura S."/>
            <person name="Takaki Y."/>
            <person name="Nagai Y."/>
            <person name="Toyoda A."/>
            <person name="Suzuki Y."/>
            <person name="Arimoto A."/>
            <person name="Ishii H."/>
            <person name="Satoh N."/>
            <person name="Nishiyama T."/>
            <person name="Hasebe M."/>
            <person name="Maruyama T."/>
            <person name="Minagawa J."/>
            <person name="Obokata J."/>
            <person name="Shigenobu S."/>
        </authorList>
    </citation>
    <scope>NUCLEOTIDE SEQUENCE [LARGE SCALE GENOMIC DNA]</scope>
</reference>
<keyword evidence="2" id="KW-0472">Membrane</keyword>
<feature type="compositionally biased region" description="Basic and acidic residues" evidence="1">
    <location>
        <begin position="155"/>
        <end position="164"/>
    </location>
</feature>
<gene>
    <name evidence="3" type="ORF">PoB_007236900</name>
</gene>
<dbReference type="EMBL" id="BLXT01008083">
    <property type="protein sequence ID" value="GFO45864.1"/>
    <property type="molecule type" value="Genomic_DNA"/>
</dbReference>
<evidence type="ECO:0000313" key="4">
    <source>
        <dbReference type="Proteomes" id="UP000735302"/>
    </source>
</evidence>
<dbReference type="AlphaFoldDB" id="A0AAV4DNT6"/>
<feature type="transmembrane region" description="Helical" evidence="2">
    <location>
        <begin position="80"/>
        <end position="104"/>
    </location>
</feature>
<sequence>MKYSAILLLTQVISLVFGLFLFILGFIFRFGQAKLVNNYVSGADSDLNLKACVGAKTSGVNVCETQFNFSDIDLGPWANLLGSIVIITGFVTMAMSVVGIVGVLKSSHEILLTFHDNARDELTEMVATKYTVNKNANAFTRMMNAIMFQVKRRGKESERKEGERKRQRGRGGECCGIRGLKDFDVNVTITVGKGSALNVYTIRMPPVCCQREIFQDDDDEHAFMNLMICATATHNWGDKITDKVSAPSRDWGPTCPTRAISGHGRSVRL</sequence>
<protein>
    <recommendedName>
        <fullName evidence="5">Tetraspanin</fullName>
    </recommendedName>
</protein>